<dbReference type="RefSeq" id="XP_018762151.1">
    <property type="nucleotide sequence ID" value="XM_018903402.1"/>
</dbReference>
<reference evidence="2 3" key="2">
    <citation type="journal article" date="2010" name="Nature">
        <title>Comparative genomics reveals mobile pathogenicity chromosomes in Fusarium.</title>
        <authorList>
            <person name="Ma L.J."/>
            <person name="van der Does H.C."/>
            <person name="Borkovich K.A."/>
            <person name="Coleman J.J."/>
            <person name="Daboussi M.J."/>
            <person name="Di Pietro A."/>
            <person name="Dufresne M."/>
            <person name="Freitag M."/>
            <person name="Grabherr M."/>
            <person name="Henrissat B."/>
            <person name="Houterman P.M."/>
            <person name="Kang S."/>
            <person name="Shim W.B."/>
            <person name="Woloshuk C."/>
            <person name="Xie X."/>
            <person name="Xu J.R."/>
            <person name="Antoniw J."/>
            <person name="Baker S.E."/>
            <person name="Bluhm B.H."/>
            <person name="Breakspear A."/>
            <person name="Brown D.W."/>
            <person name="Butchko R.A."/>
            <person name="Chapman S."/>
            <person name="Coulson R."/>
            <person name="Coutinho P.M."/>
            <person name="Danchin E.G."/>
            <person name="Diener A."/>
            <person name="Gale L.R."/>
            <person name="Gardiner D.M."/>
            <person name="Goff S."/>
            <person name="Hammond-Kosack K.E."/>
            <person name="Hilburn K."/>
            <person name="Hua-Van A."/>
            <person name="Jonkers W."/>
            <person name="Kazan K."/>
            <person name="Kodira C.D."/>
            <person name="Koehrsen M."/>
            <person name="Kumar L."/>
            <person name="Lee Y.H."/>
            <person name="Li L."/>
            <person name="Manners J.M."/>
            <person name="Miranda-Saavedra D."/>
            <person name="Mukherjee M."/>
            <person name="Park G."/>
            <person name="Park J."/>
            <person name="Park S.Y."/>
            <person name="Proctor R.H."/>
            <person name="Regev A."/>
            <person name="Ruiz-Roldan M.C."/>
            <person name="Sain D."/>
            <person name="Sakthikumar S."/>
            <person name="Sykes S."/>
            <person name="Schwartz D.C."/>
            <person name="Turgeon B.G."/>
            <person name="Wapinski I."/>
            <person name="Yoder O."/>
            <person name="Young S."/>
            <person name="Zeng Q."/>
            <person name="Zhou S."/>
            <person name="Galagan J."/>
            <person name="Cuomo C.A."/>
            <person name="Kistler H.C."/>
            <person name="Rep M."/>
        </authorList>
    </citation>
    <scope>NUCLEOTIDE SEQUENCE [LARGE SCALE GENOMIC DNA]</scope>
    <source>
        <strain evidence="3">M3125 / FGSC 7600</strain>
    </source>
</reference>
<dbReference type="EMBL" id="DS022267">
    <property type="protein sequence ID" value="EWG55960.1"/>
    <property type="molecule type" value="Genomic_DNA"/>
</dbReference>
<feature type="compositionally biased region" description="Polar residues" evidence="1">
    <location>
        <begin position="1"/>
        <end position="14"/>
    </location>
</feature>
<sequence length="538" mass="61499">MLPPRNLQSHTFPATPTAPRHPPSQPSRSSSDLSRPDHHDNGEFTLVRLRLHPHPQLAQHQQSASVGLCLHNEYWASQGLRDETFHFHRIDHVSHHGRPPFTPATPPTAPNYVVECSDINLWVSDDEGEDEDHAPPLLYRPPLPETATVQPPFMRSVLPVIEHYQHICLQYASLPRQYIIRETISFKVLDRHRITWCDACRAMVNIGEFWDEQNGLTQEPWEYARHRYKHGRRHKDSPVPDDAIDIFQLCHGAEDRVGDVASSYQDLVSVIAYQPPRDAQRVFLGLAHDVGYPYRRDSSPPCNSTRAHNGTMKNCQPLPVMWLDEFKRSIEHDGLNVWAKKPLYRIAQLAELLKLASDDLSFIVKMAETHVPPTPKWSWLKLGQDRPSNLHATTIEPIRKMQENMTQIASSVELLHNLQTAILSQEGEMLSWLTSLLAHAPDLESWYDMSGGSSAGTANPWEVWRPKDELKTYGQWCVYPGCPKARQGGDNVLVTLHLPSAEVAFTIMFESLELMDGLAKDMKQYMDLWRAERLRKPV</sequence>
<dbReference type="VEuPathDB" id="FungiDB:FVEG_14066"/>
<evidence type="ECO:0000313" key="2">
    <source>
        <dbReference type="EMBL" id="EWG55960.1"/>
    </source>
</evidence>
<gene>
    <name evidence="2" type="ORF">FVEG_14066</name>
</gene>
<evidence type="ECO:0000256" key="1">
    <source>
        <dbReference type="SAM" id="MobiDB-lite"/>
    </source>
</evidence>
<dbReference type="KEGG" id="fvr:FVEG_14066"/>
<keyword evidence="3" id="KW-1185">Reference proteome</keyword>
<dbReference type="AlphaFoldDB" id="W7N783"/>
<evidence type="ECO:0000313" key="3">
    <source>
        <dbReference type="Proteomes" id="UP000009096"/>
    </source>
</evidence>
<name>W7N783_GIBM7</name>
<reference evidence="3" key="1">
    <citation type="journal article" date="2007" name="Science">
        <title>The Fusarium graminearum genome reveals a link between localized polymorphism and pathogen specialization.</title>
        <authorList>
            <person name="Cuomo C.A."/>
            <person name="Gueldener U."/>
            <person name="Xu J.-R."/>
            <person name="Trail F."/>
            <person name="Turgeon B.G."/>
            <person name="Di Pietro A."/>
            <person name="Walton J.D."/>
            <person name="Ma L.-J."/>
            <person name="Baker S.E."/>
            <person name="Rep M."/>
            <person name="Adam G."/>
            <person name="Antoniw J."/>
            <person name="Baldwin T."/>
            <person name="Calvo S.E."/>
            <person name="Chang Y.-L."/>
            <person name="DeCaprio D."/>
            <person name="Gale L.R."/>
            <person name="Gnerre S."/>
            <person name="Goswami R.S."/>
            <person name="Hammond-Kosack K."/>
            <person name="Harris L.J."/>
            <person name="Hilburn K."/>
            <person name="Kennell J.C."/>
            <person name="Kroken S."/>
            <person name="Magnuson J.K."/>
            <person name="Mannhaupt G."/>
            <person name="Mauceli E.W."/>
            <person name="Mewes H.-W."/>
            <person name="Mitterbauer R."/>
            <person name="Muehlbauer G."/>
            <person name="Muensterkoetter M."/>
            <person name="Nelson D."/>
            <person name="O'Donnell K."/>
            <person name="Ouellet T."/>
            <person name="Qi W."/>
            <person name="Quesneville H."/>
            <person name="Roncero M.I.G."/>
            <person name="Seong K.-Y."/>
            <person name="Tetko I.V."/>
            <person name="Urban M."/>
            <person name="Waalwijk C."/>
            <person name="Ward T.J."/>
            <person name="Yao J."/>
            <person name="Birren B.W."/>
            <person name="Kistler H.C."/>
        </authorList>
    </citation>
    <scope>NUCLEOTIDE SEQUENCE [LARGE SCALE GENOMIC DNA]</scope>
    <source>
        <strain evidence="3">M3125 / FGSC 7600</strain>
    </source>
</reference>
<dbReference type="eggNOG" id="ENOG502RPJB">
    <property type="taxonomic scope" value="Eukaryota"/>
</dbReference>
<organism evidence="2 3">
    <name type="scientific">Gibberella moniliformis (strain M3125 / FGSC 7600)</name>
    <name type="common">Maize ear and stalk rot fungus</name>
    <name type="synonym">Fusarium verticillioides</name>
    <dbReference type="NCBI Taxonomy" id="334819"/>
    <lineage>
        <taxon>Eukaryota</taxon>
        <taxon>Fungi</taxon>
        <taxon>Dikarya</taxon>
        <taxon>Ascomycota</taxon>
        <taxon>Pezizomycotina</taxon>
        <taxon>Sordariomycetes</taxon>
        <taxon>Hypocreomycetidae</taxon>
        <taxon>Hypocreales</taxon>
        <taxon>Nectriaceae</taxon>
        <taxon>Fusarium</taxon>
        <taxon>Fusarium fujikuroi species complex</taxon>
    </lineage>
</organism>
<accession>W7N783</accession>
<dbReference type="GeneID" id="30071350"/>
<protein>
    <submittedName>
        <fullName evidence="2">Uncharacterized protein</fullName>
    </submittedName>
</protein>
<proteinExistence type="predicted"/>
<feature type="region of interest" description="Disordered" evidence="1">
    <location>
        <begin position="1"/>
        <end position="40"/>
    </location>
</feature>
<dbReference type="OrthoDB" id="5097472at2759"/>
<dbReference type="Proteomes" id="UP000009096">
    <property type="component" value="Unassembled WGS sequence"/>
</dbReference>